<accession>A0ABU4Y3V0</accession>
<dbReference type="Gene3D" id="3.40.50.300">
    <property type="entry name" value="P-loop containing nucleotide triphosphate hydrolases"/>
    <property type="match status" value="1"/>
</dbReference>
<evidence type="ECO:0000259" key="1">
    <source>
        <dbReference type="SMART" id="SM00382"/>
    </source>
</evidence>
<keyword evidence="2" id="KW-0067">ATP-binding</keyword>
<dbReference type="InterPro" id="IPR027417">
    <property type="entry name" value="P-loop_NTPase"/>
</dbReference>
<proteinExistence type="predicted"/>
<sequence>MRAVGREVDWKALRIEVLETFTPGPPINEVAEFAGRKAIIQRLQDIAIEKARHAIIFGERGVGKTSLANIFYKDLNSATRMVRDIAVDADSLDSFDSIWRKVFRRIRWPADNATLDNYYPGPIEPDHVFLELSKFGQNEAPIIIIDEYDRISDETCRVLMTDLIKALARAPNNPTLILVGVADNILQLVRDHGSIHRNLVQIPMDRMTSDEIKDVISTRVRHLRMKITDDALWRVAYFSAGLPFYAHSLGKYSALRAVEVEKLQIDEALVLSSLIDCIADVDYTIAESYTRATEKIYRKGNIFAQVLAACALTENNDLGQFTAAAVEGPLSEIMGEPYEVSAFSFHLNQMTNPERGSVLRKTGARRTFQYHFAEPAMQPFIIMKSLEDGVLRPDVFERFYVKRQKSFSI</sequence>
<evidence type="ECO:0000313" key="2">
    <source>
        <dbReference type="EMBL" id="MDX8481621.1"/>
    </source>
</evidence>
<reference evidence="2 3" key="1">
    <citation type="submission" date="2023-08" db="EMBL/GenBank/DDBJ databases">
        <title>Implementing the SeqCode for naming new Mesorhizobium species isolated from Vachellia karroo root nodules.</title>
        <authorList>
            <person name="Van Lill M."/>
        </authorList>
    </citation>
    <scope>NUCLEOTIDE SEQUENCE [LARGE SCALE GENOMIC DNA]</scope>
    <source>
        <strain evidence="2 3">VK24D</strain>
    </source>
</reference>
<keyword evidence="2" id="KW-0547">Nucleotide-binding</keyword>
<dbReference type="GO" id="GO:0005524">
    <property type="term" value="F:ATP binding"/>
    <property type="evidence" value="ECO:0007669"/>
    <property type="project" value="UniProtKB-KW"/>
</dbReference>
<dbReference type="SUPFAM" id="SSF52540">
    <property type="entry name" value="P-loop containing nucleoside triphosphate hydrolases"/>
    <property type="match status" value="1"/>
</dbReference>
<name>A0ABU4Y3V0_9HYPH</name>
<dbReference type="PANTHER" id="PTHR34301:SF8">
    <property type="entry name" value="ATPASE DOMAIN-CONTAINING PROTEIN"/>
    <property type="match status" value="1"/>
</dbReference>
<dbReference type="PANTHER" id="PTHR34301">
    <property type="entry name" value="DNA-BINDING PROTEIN-RELATED"/>
    <property type="match status" value="1"/>
</dbReference>
<dbReference type="Pfam" id="PF13401">
    <property type="entry name" value="AAA_22"/>
    <property type="match status" value="1"/>
</dbReference>
<dbReference type="InterPro" id="IPR049945">
    <property type="entry name" value="AAA_22"/>
</dbReference>
<keyword evidence="3" id="KW-1185">Reference proteome</keyword>
<gene>
    <name evidence="2" type="ORF">RFN28_24620</name>
</gene>
<dbReference type="SMART" id="SM00382">
    <property type="entry name" value="AAA"/>
    <property type="match status" value="1"/>
</dbReference>
<comment type="caution">
    <text evidence="2">The sequence shown here is derived from an EMBL/GenBank/DDBJ whole genome shotgun (WGS) entry which is preliminary data.</text>
</comment>
<feature type="domain" description="AAA+ ATPase" evidence="1">
    <location>
        <begin position="50"/>
        <end position="192"/>
    </location>
</feature>
<protein>
    <submittedName>
        <fullName evidence="2">ATP-binding protein</fullName>
    </submittedName>
</protein>
<evidence type="ECO:0000313" key="3">
    <source>
        <dbReference type="Proteomes" id="UP001287059"/>
    </source>
</evidence>
<dbReference type="Proteomes" id="UP001287059">
    <property type="component" value="Unassembled WGS sequence"/>
</dbReference>
<dbReference type="InterPro" id="IPR003593">
    <property type="entry name" value="AAA+_ATPase"/>
</dbReference>
<dbReference type="RefSeq" id="WP_320289775.1">
    <property type="nucleotide sequence ID" value="NZ_JAVIIW010000034.1"/>
</dbReference>
<organism evidence="2 3">
    <name type="scientific">Mesorhizobium album</name>
    <dbReference type="NCBI Taxonomy" id="3072314"/>
    <lineage>
        <taxon>Bacteria</taxon>
        <taxon>Pseudomonadati</taxon>
        <taxon>Pseudomonadota</taxon>
        <taxon>Alphaproteobacteria</taxon>
        <taxon>Hyphomicrobiales</taxon>
        <taxon>Phyllobacteriaceae</taxon>
        <taxon>Mesorhizobium</taxon>
    </lineage>
</organism>
<dbReference type="EMBL" id="JAVIIW010000034">
    <property type="protein sequence ID" value="MDX8481621.1"/>
    <property type="molecule type" value="Genomic_DNA"/>
</dbReference>